<evidence type="ECO:0000313" key="2">
    <source>
        <dbReference type="EMBL" id="GJM62464.1"/>
    </source>
</evidence>
<protein>
    <submittedName>
        <fullName evidence="2">Uncharacterized protein</fullName>
    </submittedName>
</protein>
<gene>
    <name evidence="2" type="ORF">PEDI_30160</name>
</gene>
<organism evidence="2 3">
    <name type="scientific">Persicobacter diffluens</name>
    <dbReference type="NCBI Taxonomy" id="981"/>
    <lineage>
        <taxon>Bacteria</taxon>
        <taxon>Pseudomonadati</taxon>
        <taxon>Bacteroidota</taxon>
        <taxon>Cytophagia</taxon>
        <taxon>Cytophagales</taxon>
        <taxon>Persicobacteraceae</taxon>
        <taxon>Persicobacter</taxon>
    </lineage>
</organism>
<keyword evidence="1" id="KW-0812">Transmembrane</keyword>
<feature type="transmembrane region" description="Helical" evidence="1">
    <location>
        <begin position="7"/>
        <end position="28"/>
    </location>
</feature>
<evidence type="ECO:0000256" key="1">
    <source>
        <dbReference type="SAM" id="Phobius"/>
    </source>
</evidence>
<dbReference type="EMBL" id="BQKE01000002">
    <property type="protein sequence ID" value="GJM62464.1"/>
    <property type="molecule type" value="Genomic_DNA"/>
</dbReference>
<keyword evidence="1" id="KW-0472">Membrane</keyword>
<dbReference type="AlphaFoldDB" id="A0AAN4W066"/>
<dbReference type="Proteomes" id="UP001310022">
    <property type="component" value="Unassembled WGS sequence"/>
</dbReference>
<name>A0AAN4W066_9BACT</name>
<proteinExistence type="predicted"/>
<sequence length="76" mass="8369">MQQAYRVVFLGAVLRYTPAGLALVALWARAEGNENLPCPKELHNSLIPQPGGLPPAWTWTFFFLQQYGGGALQVVK</sequence>
<accession>A0AAN4W066</accession>
<reference evidence="2 3" key="1">
    <citation type="submission" date="2021-12" db="EMBL/GenBank/DDBJ databases">
        <title>Genome sequencing of bacteria with rrn-lacking chromosome and rrn-plasmid.</title>
        <authorList>
            <person name="Anda M."/>
            <person name="Iwasaki W."/>
        </authorList>
    </citation>
    <scope>NUCLEOTIDE SEQUENCE [LARGE SCALE GENOMIC DNA]</scope>
    <source>
        <strain evidence="2 3">NBRC 15940</strain>
    </source>
</reference>
<comment type="caution">
    <text evidence="2">The sequence shown here is derived from an EMBL/GenBank/DDBJ whole genome shotgun (WGS) entry which is preliminary data.</text>
</comment>
<keyword evidence="1" id="KW-1133">Transmembrane helix</keyword>
<evidence type="ECO:0000313" key="3">
    <source>
        <dbReference type="Proteomes" id="UP001310022"/>
    </source>
</evidence>
<keyword evidence="3" id="KW-1185">Reference proteome</keyword>